<dbReference type="Proteomes" id="UP000277582">
    <property type="component" value="Unassembled WGS sequence"/>
</dbReference>
<evidence type="ECO:0000256" key="1">
    <source>
        <dbReference type="ARBA" id="ARBA00022723"/>
    </source>
</evidence>
<dbReference type="SUPFAM" id="SSF102114">
    <property type="entry name" value="Radical SAM enzymes"/>
    <property type="match status" value="1"/>
</dbReference>
<keyword evidence="1" id="KW-0479">Metal-binding</keyword>
<feature type="domain" description="Radical SAM core" evidence="4">
    <location>
        <begin position="15"/>
        <end position="234"/>
    </location>
</feature>
<dbReference type="PROSITE" id="PS51918">
    <property type="entry name" value="RADICAL_SAM"/>
    <property type="match status" value="1"/>
</dbReference>
<keyword evidence="6" id="KW-1185">Reference proteome</keyword>
<comment type="caution">
    <text evidence="5">The sequence shown here is derived from an EMBL/GenBank/DDBJ whole genome shotgun (WGS) entry which is preliminary data.</text>
</comment>
<dbReference type="OrthoDB" id="15538at2157"/>
<proteinExistence type="predicted"/>
<dbReference type="GO" id="GO:0003824">
    <property type="term" value="F:catalytic activity"/>
    <property type="evidence" value="ECO:0007669"/>
    <property type="project" value="InterPro"/>
</dbReference>
<dbReference type="SMART" id="SM00729">
    <property type="entry name" value="Elp3"/>
    <property type="match status" value="1"/>
</dbReference>
<accession>A0A429GGU6</accession>
<evidence type="ECO:0000313" key="5">
    <source>
        <dbReference type="EMBL" id="RSN73131.1"/>
    </source>
</evidence>
<name>A0A429GGU6_9CREN</name>
<dbReference type="RefSeq" id="WP_125672114.1">
    <property type="nucleotide sequence ID" value="NZ_RCOS01000129.1"/>
</dbReference>
<dbReference type="InterPro" id="IPR007197">
    <property type="entry name" value="rSAM"/>
</dbReference>
<dbReference type="InterPro" id="IPR040086">
    <property type="entry name" value="MJ0683-like"/>
</dbReference>
<dbReference type="GO" id="GO:0046872">
    <property type="term" value="F:metal ion binding"/>
    <property type="evidence" value="ECO:0007669"/>
    <property type="project" value="UniProtKB-KW"/>
</dbReference>
<dbReference type="EMBL" id="RCOS01000129">
    <property type="protein sequence ID" value="RSN73131.1"/>
    <property type="molecule type" value="Genomic_DNA"/>
</dbReference>
<protein>
    <submittedName>
        <fullName evidence="5">Radical SAM protein</fullName>
    </submittedName>
</protein>
<dbReference type="GO" id="GO:0051536">
    <property type="term" value="F:iron-sulfur cluster binding"/>
    <property type="evidence" value="ECO:0007669"/>
    <property type="project" value="UniProtKB-KW"/>
</dbReference>
<dbReference type="InterPro" id="IPR058240">
    <property type="entry name" value="rSAM_sf"/>
</dbReference>
<dbReference type="PANTHER" id="PTHR43432:SF3">
    <property type="entry name" value="SLR0285 PROTEIN"/>
    <property type="match status" value="1"/>
</dbReference>
<sequence>MRVLREFDPWKGELCTCPKKFSFSPYTGCGHSCLYCYISAYIRDPFNPREKKDVLRFLSMDLREIKPGSIVAMSTSSDPYTPPEKERGITRRAIEIIRGAGMRLLVMTKSDLVVRDSDLLEGAAVSFTITTLDEKIASVLEPGAPPPLKRIDAMKRLSERVNLILRLDPIIPGLNDDFEDLLELAKEAGVSHVVSSTYKARQDSLKRMEEAFPWLKLHKLYSEGTRISGYLYLPYRIRRNLMERVRRKVLSLGMTFATCREGMPEIHSPGVSCDGSHLSSAIRKFFV</sequence>
<evidence type="ECO:0000256" key="2">
    <source>
        <dbReference type="ARBA" id="ARBA00023004"/>
    </source>
</evidence>
<keyword evidence="3" id="KW-0411">Iron-sulfur</keyword>
<dbReference type="CDD" id="cd01335">
    <property type="entry name" value="Radical_SAM"/>
    <property type="match status" value="1"/>
</dbReference>
<evidence type="ECO:0000313" key="6">
    <source>
        <dbReference type="Proteomes" id="UP000277582"/>
    </source>
</evidence>
<dbReference type="Gene3D" id="3.80.30.30">
    <property type="match status" value="1"/>
</dbReference>
<dbReference type="AlphaFoldDB" id="A0A429GGU6"/>
<dbReference type="Pfam" id="PF04055">
    <property type="entry name" value="Radical_SAM"/>
    <property type="match status" value="1"/>
</dbReference>
<dbReference type="SFLD" id="SFLDS00029">
    <property type="entry name" value="Radical_SAM"/>
    <property type="match status" value="1"/>
</dbReference>
<organism evidence="5 6">
    <name type="scientific">Candidatus Methanodesulfokora washburnensis</name>
    <dbReference type="NCBI Taxonomy" id="2478471"/>
    <lineage>
        <taxon>Archaea</taxon>
        <taxon>Thermoproteota</taxon>
        <taxon>Candidatus Korarchaeia</taxon>
        <taxon>Candidatus Korarchaeia incertae sedis</taxon>
        <taxon>Candidatus Methanodesulfokora</taxon>
    </lineage>
</organism>
<dbReference type="SFLD" id="SFLDG01084">
    <property type="entry name" value="Uncharacterised_Radical_SAM_Su"/>
    <property type="match status" value="1"/>
</dbReference>
<reference evidence="5 6" key="1">
    <citation type="submission" date="2018-10" db="EMBL/GenBank/DDBJ databases">
        <title>Co-occurring genomic capacity for anaerobic methane metabolism and dissimilatory sulfite reduction discovered in the Korarchaeota.</title>
        <authorList>
            <person name="Mckay L.J."/>
            <person name="Dlakic M."/>
            <person name="Fields M.W."/>
            <person name="Delmont T.O."/>
            <person name="Eren A.M."/>
            <person name="Jay Z.J."/>
            <person name="Klingelsmith K.B."/>
            <person name="Rusch D.B."/>
            <person name="Inskeep W.P."/>
        </authorList>
    </citation>
    <scope>NUCLEOTIDE SEQUENCE [LARGE SCALE GENOMIC DNA]</scope>
    <source>
        <strain evidence="5 6">MDKW</strain>
    </source>
</reference>
<dbReference type="InterPro" id="IPR006638">
    <property type="entry name" value="Elp3/MiaA/NifB-like_rSAM"/>
</dbReference>
<dbReference type="PANTHER" id="PTHR43432">
    <property type="entry name" value="SLR0285 PROTEIN"/>
    <property type="match status" value="1"/>
</dbReference>
<evidence type="ECO:0000256" key="3">
    <source>
        <dbReference type="ARBA" id="ARBA00023014"/>
    </source>
</evidence>
<keyword evidence="2" id="KW-0408">Iron</keyword>
<gene>
    <name evidence="5" type="ORF">D6D85_11570</name>
</gene>
<evidence type="ECO:0000259" key="4">
    <source>
        <dbReference type="PROSITE" id="PS51918"/>
    </source>
</evidence>